<dbReference type="AlphaFoldDB" id="A0A8X8XM85"/>
<feature type="compositionally biased region" description="Gly residues" evidence="1">
    <location>
        <begin position="127"/>
        <end position="145"/>
    </location>
</feature>
<dbReference type="EMBL" id="PNBA02000008">
    <property type="protein sequence ID" value="KAG6416661.1"/>
    <property type="molecule type" value="Genomic_DNA"/>
</dbReference>
<evidence type="ECO:0000313" key="3">
    <source>
        <dbReference type="Proteomes" id="UP000298416"/>
    </source>
</evidence>
<comment type="caution">
    <text evidence="2">The sequence shown here is derived from an EMBL/GenBank/DDBJ whole genome shotgun (WGS) entry which is preliminary data.</text>
</comment>
<gene>
    <name evidence="2" type="ORF">SASPL_124096</name>
</gene>
<reference evidence="2" key="2">
    <citation type="submission" date="2020-08" db="EMBL/GenBank/DDBJ databases">
        <title>Plant Genome Project.</title>
        <authorList>
            <person name="Zhang R.-G."/>
        </authorList>
    </citation>
    <scope>NUCLEOTIDE SEQUENCE</scope>
    <source>
        <strain evidence="2">Huo1</strain>
        <tissue evidence="2">Leaf</tissue>
    </source>
</reference>
<sequence length="145" mass="14295">MGEIFETGEGNWNLPFDVIGGEVDGGEIWVPVFGEGDVEGMEGFHGGEDDGVAAGGDGDGGDGEGGEIVEAAEPDAGELVEAVEAGEGEEVGGELGGEADGVRGQWEKVREVRMERDLRATSQEVAEGGGGVAGGGGGGAGVFGG</sequence>
<protein>
    <submittedName>
        <fullName evidence="2">Uncharacterized protein</fullName>
    </submittedName>
</protein>
<accession>A0A8X8XM85</accession>
<keyword evidence="3" id="KW-1185">Reference proteome</keyword>
<dbReference type="Proteomes" id="UP000298416">
    <property type="component" value="Unassembled WGS sequence"/>
</dbReference>
<name>A0A8X8XM85_SALSN</name>
<proteinExistence type="predicted"/>
<feature type="region of interest" description="Disordered" evidence="1">
    <location>
        <begin position="41"/>
        <end position="67"/>
    </location>
</feature>
<evidence type="ECO:0000256" key="1">
    <source>
        <dbReference type="SAM" id="MobiDB-lite"/>
    </source>
</evidence>
<reference evidence="2" key="1">
    <citation type="submission" date="2018-01" db="EMBL/GenBank/DDBJ databases">
        <authorList>
            <person name="Mao J.F."/>
        </authorList>
    </citation>
    <scope>NUCLEOTIDE SEQUENCE</scope>
    <source>
        <strain evidence="2">Huo1</strain>
        <tissue evidence="2">Leaf</tissue>
    </source>
</reference>
<evidence type="ECO:0000313" key="2">
    <source>
        <dbReference type="EMBL" id="KAG6416661.1"/>
    </source>
</evidence>
<feature type="region of interest" description="Disordered" evidence="1">
    <location>
        <begin position="126"/>
        <end position="145"/>
    </location>
</feature>
<organism evidence="2">
    <name type="scientific">Salvia splendens</name>
    <name type="common">Scarlet sage</name>
    <dbReference type="NCBI Taxonomy" id="180675"/>
    <lineage>
        <taxon>Eukaryota</taxon>
        <taxon>Viridiplantae</taxon>
        <taxon>Streptophyta</taxon>
        <taxon>Embryophyta</taxon>
        <taxon>Tracheophyta</taxon>
        <taxon>Spermatophyta</taxon>
        <taxon>Magnoliopsida</taxon>
        <taxon>eudicotyledons</taxon>
        <taxon>Gunneridae</taxon>
        <taxon>Pentapetalae</taxon>
        <taxon>asterids</taxon>
        <taxon>lamiids</taxon>
        <taxon>Lamiales</taxon>
        <taxon>Lamiaceae</taxon>
        <taxon>Nepetoideae</taxon>
        <taxon>Mentheae</taxon>
        <taxon>Salviinae</taxon>
        <taxon>Salvia</taxon>
        <taxon>Salvia subgen. Calosphace</taxon>
        <taxon>core Calosphace</taxon>
    </lineage>
</organism>